<dbReference type="RefSeq" id="WP_151759189.1">
    <property type="nucleotide sequence ID" value="NZ_BKZW01000004.1"/>
</dbReference>
<sequence>MLSRLARHSHDTRPTKHKHKNILAFLLLVLSLGLLAACAPGHSGERVVAFIRDGKLWTIDPDGNNAFATVSQNTPVVGYAWSPIINSWPFAVWMKTSTKRWKPENS</sequence>
<organism evidence="1 2">
    <name type="scientific">Dictyobacter vulcani</name>
    <dbReference type="NCBI Taxonomy" id="2607529"/>
    <lineage>
        <taxon>Bacteria</taxon>
        <taxon>Bacillati</taxon>
        <taxon>Chloroflexota</taxon>
        <taxon>Ktedonobacteria</taxon>
        <taxon>Ktedonobacterales</taxon>
        <taxon>Dictyobacteraceae</taxon>
        <taxon>Dictyobacter</taxon>
    </lineage>
</organism>
<dbReference type="AlphaFoldDB" id="A0A5J4KUG8"/>
<comment type="caution">
    <text evidence="1">The sequence shown here is derived from an EMBL/GenBank/DDBJ whole genome shotgun (WGS) entry which is preliminary data.</text>
</comment>
<gene>
    <name evidence="1" type="ORF">KDW_57070</name>
</gene>
<name>A0A5J4KUG8_9CHLR</name>
<dbReference type="EMBL" id="BKZW01000004">
    <property type="protein sequence ID" value="GER91545.1"/>
    <property type="molecule type" value="Genomic_DNA"/>
</dbReference>
<evidence type="ECO:0000313" key="1">
    <source>
        <dbReference type="EMBL" id="GER91545.1"/>
    </source>
</evidence>
<protein>
    <submittedName>
        <fullName evidence="1">Uncharacterized protein</fullName>
    </submittedName>
</protein>
<accession>A0A5J4KUG8</accession>
<evidence type="ECO:0000313" key="2">
    <source>
        <dbReference type="Proteomes" id="UP000326912"/>
    </source>
</evidence>
<dbReference type="Proteomes" id="UP000326912">
    <property type="component" value="Unassembled WGS sequence"/>
</dbReference>
<reference evidence="1 2" key="1">
    <citation type="submission" date="2019-10" db="EMBL/GenBank/DDBJ databases">
        <title>Dictyobacter vulcani sp. nov., within the class Ktedonobacteria, isolated from soil of volcanic Mt. Zao.</title>
        <authorList>
            <person name="Zheng Y."/>
            <person name="Wang C.M."/>
            <person name="Sakai Y."/>
            <person name="Abe K."/>
            <person name="Yokota A."/>
            <person name="Yabe S."/>
        </authorList>
    </citation>
    <scope>NUCLEOTIDE SEQUENCE [LARGE SCALE GENOMIC DNA]</scope>
    <source>
        <strain evidence="1 2">W12</strain>
    </source>
</reference>
<proteinExistence type="predicted"/>
<keyword evidence="2" id="KW-1185">Reference proteome</keyword>